<dbReference type="Proteomes" id="UP000274271">
    <property type="component" value="Unassembled WGS sequence"/>
</dbReference>
<comment type="caution">
    <text evidence="1">The sequence shown here is derived from an EMBL/GenBank/DDBJ whole genome shotgun (WGS) entry which is preliminary data.</text>
</comment>
<protein>
    <submittedName>
        <fullName evidence="1">DUF1353 domain-containing protein</fullName>
    </submittedName>
</protein>
<evidence type="ECO:0000313" key="2">
    <source>
        <dbReference type="Proteomes" id="UP000274271"/>
    </source>
</evidence>
<dbReference type="AlphaFoldDB" id="A0A3P1CGR9"/>
<dbReference type="InterPro" id="IPR010767">
    <property type="entry name" value="Phage_CGC-2007_Cje0229"/>
</dbReference>
<organism evidence="1 2">
    <name type="scientific">Larkinella knui</name>
    <dbReference type="NCBI Taxonomy" id="2025310"/>
    <lineage>
        <taxon>Bacteria</taxon>
        <taxon>Pseudomonadati</taxon>
        <taxon>Bacteroidota</taxon>
        <taxon>Cytophagia</taxon>
        <taxon>Cytophagales</taxon>
        <taxon>Spirosomataceae</taxon>
        <taxon>Larkinella</taxon>
    </lineage>
</organism>
<sequence>MEDEIIVRYREEDPDKSDRWVLVKPLMFQTLIGEVIIPAGYVTDFASVPAALWSVFPPIGRYNRASLLHDYWYDNRLGEERLGAELARKLADLEYWSRINQIEPHRKLRNRLMYWACRWFGRTWWVN</sequence>
<keyword evidence="2" id="KW-1185">Reference proteome</keyword>
<reference evidence="1 2" key="1">
    <citation type="submission" date="2018-11" db="EMBL/GenBank/DDBJ databases">
        <authorList>
            <person name="Zhou Z."/>
            <person name="Wang G."/>
        </authorList>
    </citation>
    <scope>NUCLEOTIDE SEQUENCE [LARGE SCALE GENOMIC DNA]</scope>
    <source>
        <strain evidence="1 2">KCTC42998</strain>
    </source>
</reference>
<gene>
    <name evidence="1" type="ORF">EHT87_19860</name>
</gene>
<evidence type="ECO:0000313" key="1">
    <source>
        <dbReference type="EMBL" id="RRB12457.1"/>
    </source>
</evidence>
<name>A0A3P1CGR9_9BACT</name>
<dbReference type="RefSeq" id="WP_124908410.1">
    <property type="nucleotide sequence ID" value="NZ_RQJP01000004.1"/>
</dbReference>
<proteinExistence type="predicted"/>
<accession>A0A3P1CGR9</accession>
<dbReference type="EMBL" id="RQJP01000004">
    <property type="protein sequence ID" value="RRB12457.1"/>
    <property type="molecule type" value="Genomic_DNA"/>
</dbReference>
<dbReference type="OrthoDB" id="88276at2"/>
<dbReference type="Pfam" id="PF07087">
    <property type="entry name" value="DUF1353"/>
    <property type="match status" value="1"/>
</dbReference>